<dbReference type="InterPro" id="IPR007462">
    <property type="entry name" value="COV1-like"/>
</dbReference>
<dbReference type="PANTHER" id="PTHR31876:SF26">
    <property type="entry name" value="PROTEIN LIKE COV 2"/>
    <property type="match status" value="1"/>
</dbReference>
<evidence type="ECO:0000256" key="1">
    <source>
        <dbReference type="SAM" id="MobiDB-lite"/>
    </source>
</evidence>
<evidence type="ECO:0000313" key="4">
    <source>
        <dbReference type="Proteomes" id="UP000477311"/>
    </source>
</evidence>
<dbReference type="PANTHER" id="PTHR31876">
    <property type="entry name" value="COV-LIKE PROTEIN 1"/>
    <property type="match status" value="1"/>
</dbReference>
<feature type="transmembrane region" description="Helical" evidence="2">
    <location>
        <begin position="12"/>
        <end position="35"/>
    </location>
</feature>
<dbReference type="Pfam" id="PF04367">
    <property type="entry name" value="DUF502"/>
    <property type="match status" value="1"/>
</dbReference>
<protein>
    <submittedName>
        <fullName evidence="3">DUF502 domain-containing protein</fullName>
    </submittedName>
</protein>
<feature type="region of interest" description="Disordered" evidence="1">
    <location>
        <begin position="213"/>
        <end position="239"/>
    </location>
</feature>
<keyword evidence="2" id="KW-0472">Membrane</keyword>
<gene>
    <name evidence="3" type="ORF">G4L39_14245</name>
</gene>
<dbReference type="EMBL" id="JAAKYA010000096">
    <property type="protein sequence ID" value="NGO40545.1"/>
    <property type="molecule type" value="Genomic_DNA"/>
</dbReference>
<evidence type="ECO:0000256" key="2">
    <source>
        <dbReference type="SAM" id="Phobius"/>
    </source>
</evidence>
<feature type="transmembrane region" description="Helical" evidence="2">
    <location>
        <begin position="63"/>
        <end position="82"/>
    </location>
</feature>
<reference evidence="3 4" key="1">
    <citation type="submission" date="2020-02" db="EMBL/GenBank/DDBJ databases">
        <title>Draft genome sequence of Limisphaera ngatamarikiensis NGM72.4T, a thermophilic Verrucomicrobia grouped in subdivision 3.</title>
        <authorList>
            <person name="Carere C.R."/>
            <person name="Steen J."/>
            <person name="Hugenholtz P."/>
            <person name="Stott M.B."/>
        </authorList>
    </citation>
    <scope>NUCLEOTIDE SEQUENCE [LARGE SCALE GENOMIC DNA]</scope>
    <source>
        <strain evidence="3 4">NGM72.4</strain>
    </source>
</reference>
<dbReference type="Proteomes" id="UP000477311">
    <property type="component" value="Unassembled WGS sequence"/>
</dbReference>
<sequence>MRKTLMTRLRADFLAGLAVVMPVALSLAVVVWLFGTVANFTNTLLFFLPRSLTHAQGGEGPMFWHWQVVALLLAVALVIGVGRITRHYVGRRLIAWVDQVILSVPILNKIYSVIKQVNDAFSMGKKGAFQTVVLVEFPRPGLYAIGFITGEHETILDRAVGDRTVSVFIPTTPNPTSGFLLVAPESQVRPLRMSVADAVRFIVSVGSISPAGGMPAGGMLPSRPAEGDASVGTGPLPPP</sequence>
<accession>A0A6M1RVE8</accession>
<evidence type="ECO:0000313" key="3">
    <source>
        <dbReference type="EMBL" id="NGO40545.1"/>
    </source>
</evidence>
<name>A0A6M1RVE8_9BACT</name>
<organism evidence="3 4">
    <name type="scientific">Limisphaera ngatamarikiensis</name>
    <dbReference type="NCBI Taxonomy" id="1324935"/>
    <lineage>
        <taxon>Bacteria</taxon>
        <taxon>Pseudomonadati</taxon>
        <taxon>Verrucomicrobiota</taxon>
        <taxon>Verrucomicrobiia</taxon>
        <taxon>Limisphaerales</taxon>
        <taxon>Limisphaeraceae</taxon>
        <taxon>Limisphaera</taxon>
    </lineage>
</organism>
<keyword evidence="2" id="KW-0812">Transmembrane</keyword>
<keyword evidence="2" id="KW-1133">Transmembrane helix</keyword>
<dbReference type="AlphaFoldDB" id="A0A6M1RVE8"/>
<proteinExistence type="predicted"/>
<dbReference type="RefSeq" id="WP_165109244.1">
    <property type="nucleotide sequence ID" value="NZ_JAAKYA010000096.1"/>
</dbReference>
<keyword evidence="4" id="KW-1185">Reference proteome</keyword>
<comment type="caution">
    <text evidence="3">The sequence shown here is derived from an EMBL/GenBank/DDBJ whole genome shotgun (WGS) entry which is preliminary data.</text>
</comment>